<keyword evidence="8" id="KW-1185">Reference proteome</keyword>
<dbReference type="VEuPathDB" id="VectorBase:ADAR2_002170"/>
<dbReference type="Gene3D" id="3.30.40.10">
    <property type="entry name" value="Zinc/RING finger domain, C3HC4 (zinc finger)"/>
    <property type="match status" value="1"/>
</dbReference>
<feature type="region of interest" description="Disordered" evidence="4">
    <location>
        <begin position="394"/>
        <end position="511"/>
    </location>
</feature>
<feature type="compositionally biased region" description="Basic residues" evidence="4">
    <location>
        <begin position="200"/>
        <end position="211"/>
    </location>
</feature>
<evidence type="ECO:0000256" key="1">
    <source>
        <dbReference type="ARBA" id="ARBA00022771"/>
    </source>
</evidence>
<evidence type="ECO:0000313" key="7">
    <source>
        <dbReference type="EnsemblMetazoa" id="ADAC010589-PA"/>
    </source>
</evidence>
<proteinExistence type="predicted"/>
<evidence type="ECO:0000259" key="5">
    <source>
        <dbReference type="PROSITE" id="PS50089"/>
    </source>
</evidence>
<dbReference type="EMBL" id="ADMH02002203">
    <property type="protein sequence ID" value="ETN57834.1"/>
    <property type="molecule type" value="Genomic_DNA"/>
</dbReference>
<dbReference type="EnsemblMetazoa" id="ADAC010589-RA">
    <property type="protein sequence ID" value="ADAC010589-PA"/>
    <property type="gene ID" value="ADAC010589"/>
</dbReference>
<reference evidence="6 8" key="1">
    <citation type="journal article" date="2010" name="BMC Genomics">
        <title>Combination of measures distinguishes pre-miRNAs from other stem-loops in the genome of the newly sequenced Anopheles darlingi.</title>
        <authorList>
            <person name="Mendes N.D."/>
            <person name="Freitas A.T."/>
            <person name="Vasconcelos A.T."/>
            <person name="Sagot M.F."/>
        </authorList>
    </citation>
    <scope>NUCLEOTIDE SEQUENCE</scope>
</reference>
<dbReference type="VEuPathDB" id="VectorBase:ADAC010589"/>
<feature type="compositionally biased region" description="Low complexity" evidence="4">
    <location>
        <begin position="413"/>
        <end position="425"/>
    </location>
</feature>
<dbReference type="SUPFAM" id="SSF57850">
    <property type="entry name" value="RING/U-box"/>
    <property type="match status" value="1"/>
</dbReference>
<feature type="region of interest" description="Disordered" evidence="4">
    <location>
        <begin position="168"/>
        <end position="214"/>
    </location>
</feature>
<accession>W5J4V9</accession>
<evidence type="ECO:0000256" key="3">
    <source>
        <dbReference type="PROSITE-ProRule" id="PRU00175"/>
    </source>
</evidence>
<feature type="compositionally biased region" description="Low complexity" evidence="4">
    <location>
        <begin position="168"/>
        <end position="199"/>
    </location>
</feature>
<keyword evidence="2" id="KW-0862">Zinc</keyword>
<dbReference type="Pfam" id="PF13920">
    <property type="entry name" value="zf-C3HC4_3"/>
    <property type="match status" value="1"/>
</dbReference>
<name>W5J4V9_ANODA</name>
<dbReference type="FunFam" id="3.30.40.10:FF:000474">
    <property type="entry name" value="CLUMA_CG009069, isoform A"/>
    <property type="match status" value="1"/>
</dbReference>
<reference evidence="6" key="3">
    <citation type="journal article" date="2013" name="Nucleic Acids Res.">
        <title>The genome of Anopheles darlingi, the main neotropical malaria vector.</title>
        <authorList>
            <person name="Marinotti O."/>
            <person name="Cerqueira G.C."/>
            <person name="de Almeida L.G."/>
            <person name="Ferro M.I."/>
            <person name="Loreto E.L."/>
            <person name="Zaha A."/>
            <person name="Teixeira S.M."/>
            <person name="Wespiser A.R."/>
            <person name="Almeida E Silva A."/>
            <person name="Schlindwein A.D."/>
            <person name="Pacheco A.C."/>
            <person name="Silva A.L."/>
            <person name="Graveley B.R."/>
            <person name="Walenz B.P."/>
            <person name="Lima Bde A."/>
            <person name="Ribeiro C.A."/>
            <person name="Nunes-Silva C.G."/>
            <person name="de Carvalho C.R."/>
            <person name="Soares C.M."/>
            <person name="de Menezes C.B."/>
            <person name="Matiolli C."/>
            <person name="Caffrey D."/>
            <person name="Araujo D.A."/>
            <person name="de Oliveira D.M."/>
            <person name="Golenbock D."/>
            <person name="Grisard E.C."/>
            <person name="Fantinatti-Garboggini F."/>
            <person name="de Carvalho F.M."/>
            <person name="Barcellos F.G."/>
            <person name="Prosdocimi F."/>
            <person name="May G."/>
            <person name="Azevedo Junior G.M."/>
            <person name="Guimaraes G.M."/>
            <person name="Goldman G.H."/>
            <person name="Padilha I.Q."/>
            <person name="Batista Jda S."/>
            <person name="Ferro J.A."/>
            <person name="Ribeiro J.M."/>
            <person name="Fietto J.L."/>
            <person name="Dabbas K.M."/>
            <person name="Cerdeira L."/>
            <person name="Agnez-Lima L.F."/>
            <person name="Brocchi M."/>
            <person name="de Carvalho M.O."/>
            <person name="Teixeira Mde M."/>
            <person name="Diniz Maia Mde M."/>
            <person name="Goldman M.H."/>
            <person name="Cruz Schneider M.P."/>
            <person name="Felipe M.S."/>
            <person name="Hungria M."/>
            <person name="Nicolas M.F."/>
            <person name="Pereira M."/>
            <person name="Montes M.A."/>
            <person name="Cantao M.E."/>
            <person name="Vincentz M."/>
            <person name="Rafael M.S."/>
            <person name="Silverman N."/>
            <person name="Stoco P.H."/>
            <person name="Souza R.C."/>
            <person name="Vicentini R."/>
            <person name="Gazzinelli R.T."/>
            <person name="Neves Rde O."/>
            <person name="Silva R."/>
            <person name="Astolfi-Filho S."/>
            <person name="Maciel T.E."/>
            <person name="Urmenyi T.P."/>
            <person name="Tadei W.P."/>
            <person name="Camargo E.P."/>
            <person name="de Vasconcelos A.T."/>
        </authorList>
    </citation>
    <scope>NUCLEOTIDE SEQUENCE</scope>
</reference>
<evidence type="ECO:0000313" key="6">
    <source>
        <dbReference type="EMBL" id="ETN57834.1"/>
    </source>
</evidence>
<dbReference type="InterPro" id="IPR001841">
    <property type="entry name" value="Znf_RING"/>
</dbReference>
<dbReference type="AlphaFoldDB" id="W5J4V9"/>
<sequence length="511" mass="53522">MRTGTGSVWTPSPAALCCALFEVERIEKLLCKLEESELEPPTSQEDECVICINARATMQTSPCGHRVVCRRCFVKTIQSAVAQRLLPLRCVICRARINRLTSGSTSWRLQGSASSYSMGSKSWSVPGSASSYSVDARVTQSASLYSMSSGSSCVSGISNMSSCSGTSATSGMSSTGSSSVSTSDTGSLLMQQQQQQQHNGMHHHHHHHKHGTGGGTGCGASCSTSGCLGAIPRNPAYQHYHKKGQYYMKSRIPEMPNRLPPIIEFKSPTRHRTPSPANPGARFKYYTQPGKPAGQPVESIPLMTVEKIGPGKPAHLGPTKLGLNSAKIVPVASKSPINKTNMATGKPVTTSLMTAAVNATATPKARVLSASASTSGIGSGASVAGPSGLCGRTIGSGSGGGGGGGKGPGGNRAASPAGTGAGTTSQHLAATQAGKQDEKYDNKKNETIEKKKKEEKAKLKAEKEARKEEKRIAKEEEKLAKMLAKEEKKRGKKEAKEALLAHEGGSSSAIK</sequence>
<feature type="domain" description="RING-type" evidence="5">
    <location>
        <begin position="48"/>
        <end position="94"/>
    </location>
</feature>
<reference evidence="6" key="2">
    <citation type="submission" date="2010-05" db="EMBL/GenBank/DDBJ databases">
        <authorList>
            <person name="Almeida L.G."/>
            <person name="Nicolas M.F."/>
            <person name="Souza R.C."/>
            <person name="Vasconcelos A.T.R."/>
        </authorList>
    </citation>
    <scope>NUCLEOTIDE SEQUENCE</scope>
</reference>
<feature type="compositionally biased region" description="Gly residues" evidence="4">
    <location>
        <begin position="394"/>
        <end position="410"/>
    </location>
</feature>
<evidence type="ECO:0000313" key="8">
    <source>
        <dbReference type="Proteomes" id="UP000000673"/>
    </source>
</evidence>
<dbReference type="STRING" id="43151.W5J4V9"/>
<dbReference type="OMA" id="RYSTYTK"/>
<protein>
    <recommendedName>
        <fullName evidence="5">RING-type domain-containing protein</fullName>
    </recommendedName>
</protein>
<dbReference type="PROSITE" id="PS50089">
    <property type="entry name" value="ZF_RING_2"/>
    <property type="match status" value="1"/>
</dbReference>
<dbReference type="InterPro" id="IPR013083">
    <property type="entry name" value="Znf_RING/FYVE/PHD"/>
</dbReference>
<keyword evidence="1 3" id="KW-0479">Metal-binding</keyword>
<dbReference type="HOGENOM" id="CLU_449994_0_0_1"/>
<dbReference type="eggNOG" id="ENOG502RYGG">
    <property type="taxonomic scope" value="Eukaryota"/>
</dbReference>
<reference evidence="7" key="4">
    <citation type="submission" date="2015-06" db="UniProtKB">
        <authorList>
            <consortium name="EnsemblMetazoa"/>
        </authorList>
    </citation>
    <scope>IDENTIFICATION</scope>
</reference>
<feature type="compositionally biased region" description="Basic and acidic residues" evidence="4">
    <location>
        <begin position="435"/>
        <end position="500"/>
    </location>
</feature>
<keyword evidence="1 3" id="KW-0863">Zinc-finger</keyword>
<evidence type="ECO:0000256" key="2">
    <source>
        <dbReference type="ARBA" id="ARBA00022833"/>
    </source>
</evidence>
<evidence type="ECO:0000256" key="4">
    <source>
        <dbReference type="SAM" id="MobiDB-lite"/>
    </source>
</evidence>
<dbReference type="GO" id="GO:0008270">
    <property type="term" value="F:zinc ion binding"/>
    <property type="evidence" value="ECO:0007669"/>
    <property type="project" value="UniProtKB-KW"/>
</dbReference>
<dbReference type="Proteomes" id="UP000000673">
    <property type="component" value="Unassembled WGS sequence"/>
</dbReference>
<organism evidence="6">
    <name type="scientific">Anopheles darlingi</name>
    <name type="common">Mosquito</name>
    <dbReference type="NCBI Taxonomy" id="43151"/>
    <lineage>
        <taxon>Eukaryota</taxon>
        <taxon>Metazoa</taxon>
        <taxon>Ecdysozoa</taxon>
        <taxon>Arthropoda</taxon>
        <taxon>Hexapoda</taxon>
        <taxon>Insecta</taxon>
        <taxon>Pterygota</taxon>
        <taxon>Neoptera</taxon>
        <taxon>Endopterygota</taxon>
        <taxon>Diptera</taxon>
        <taxon>Nematocera</taxon>
        <taxon>Culicoidea</taxon>
        <taxon>Culicidae</taxon>
        <taxon>Anophelinae</taxon>
        <taxon>Anopheles</taxon>
    </lineage>
</organism>
<gene>
    <name evidence="6" type="ORF">AND_010589</name>
</gene>